<keyword evidence="3 5" id="KW-1133">Transmembrane helix</keyword>
<evidence type="ECO:0000256" key="2">
    <source>
        <dbReference type="ARBA" id="ARBA00022692"/>
    </source>
</evidence>
<dbReference type="InterPro" id="IPR006603">
    <property type="entry name" value="PQ-loop_rpt"/>
</dbReference>
<accession>A0A913ZYY8</accession>
<dbReference type="EnsemblMetazoa" id="XM_038200854.1">
    <property type="protein sequence ID" value="XP_038056782.1"/>
    <property type="gene ID" value="LOC119728563"/>
</dbReference>
<keyword evidence="7" id="KW-1185">Reference proteome</keyword>
<dbReference type="PANTHER" id="PTHR12226:SF3">
    <property type="entry name" value="SOLUTE CARRIER FAMILY 66 MEMBER 3"/>
    <property type="match status" value="1"/>
</dbReference>
<dbReference type="GeneID" id="119728563"/>
<organism evidence="6 7">
    <name type="scientific">Patiria miniata</name>
    <name type="common">Bat star</name>
    <name type="synonym">Asterina miniata</name>
    <dbReference type="NCBI Taxonomy" id="46514"/>
    <lineage>
        <taxon>Eukaryota</taxon>
        <taxon>Metazoa</taxon>
        <taxon>Echinodermata</taxon>
        <taxon>Eleutherozoa</taxon>
        <taxon>Asterozoa</taxon>
        <taxon>Asteroidea</taxon>
        <taxon>Valvatacea</taxon>
        <taxon>Valvatida</taxon>
        <taxon>Asterinidae</taxon>
        <taxon>Patiria</taxon>
    </lineage>
</organism>
<keyword evidence="4 5" id="KW-0472">Membrane</keyword>
<feature type="transmembrane region" description="Helical" evidence="5">
    <location>
        <begin position="185"/>
        <end position="205"/>
    </location>
</feature>
<feature type="transmembrane region" description="Helical" evidence="5">
    <location>
        <begin position="102"/>
        <end position="120"/>
    </location>
</feature>
<reference evidence="6" key="1">
    <citation type="submission" date="2022-11" db="UniProtKB">
        <authorList>
            <consortium name="EnsemblMetazoa"/>
        </authorList>
    </citation>
    <scope>IDENTIFICATION</scope>
</reference>
<feature type="transmembrane region" description="Helical" evidence="5">
    <location>
        <begin position="12"/>
        <end position="30"/>
    </location>
</feature>
<dbReference type="RefSeq" id="XP_038056782.1">
    <property type="nucleotide sequence ID" value="XM_038200854.1"/>
</dbReference>
<evidence type="ECO:0000256" key="5">
    <source>
        <dbReference type="SAM" id="Phobius"/>
    </source>
</evidence>
<evidence type="ECO:0000256" key="3">
    <source>
        <dbReference type="ARBA" id="ARBA00022989"/>
    </source>
</evidence>
<dbReference type="InterPro" id="IPR016817">
    <property type="entry name" value="MannP-dilichol_defect-1"/>
</dbReference>
<dbReference type="Proteomes" id="UP000887568">
    <property type="component" value="Unplaced"/>
</dbReference>
<protein>
    <recommendedName>
        <fullName evidence="8">PQ-loop repeat-containing protein 3</fullName>
    </recommendedName>
</protein>
<feature type="transmembrane region" description="Helical" evidence="5">
    <location>
        <begin position="161"/>
        <end position="179"/>
    </location>
</feature>
<dbReference type="Pfam" id="PF04193">
    <property type="entry name" value="PQ-loop"/>
    <property type="match status" value="1"/>
</dbReference>
<feature type="transmembrane region" description="Helical" evidence="5">
    <location>
        <begin position="77"/>
        <end position="95"/>
    </location>
</feature>
<dbReference type="AlphaFoldDB" id="A0A913ZYY8"/>
<dbReference type="OMA" id="EYPIILM"/>
<dbReference type="PANTHER" id="PTHR12226">
    <property type="entry name" value="MANNOSE-P-DOLICHOL UTILIZATION DEFECT 1 LEC35 -RELATED"/>
    <property type="match status" value="1"/>
</dbReference>
<proteinExistence type="predicted"/>
<feature type="transmembrane region" description="Helical" evidence="5">
    <location>
        <begin position="126"/>
        <end position="149"/>
    </location>
</feature>
<evidence type="ECO:0000256" key="4">
    <source>
        <dbReference type="ARBA" id="ARBA00023136"/>
    </source>
</evidence>
<feature type="transmembrane region" description="Helical" evidence="5">
    <location>
        <begin position="42"/>
        <end position="65"/>
    </location>
</feature>
<dbReference type="Gene3D" id="1.20.1280.290">
    <property type="match status" value="1"/>
</dbReference>
<dbReference type="GO" id="GO:0016020">
    <property type="term" value="C:membrane"/>
    <property type="evidence" value="ECO:0007669"/>
    <property type="project" value="UniProtKB-SubCell"/>
</dbReference>
<keyword evidence="2 5" id="KW-0812">Transmembrane</keyword>
<comment type="subcellular location">
    <subcellularLocation>
        <location evidence="1">Membrane</location>
        <topology evidence="1">Multi-pass membrane protein</topology>
    </subcellularLocation>
</comment>
<sequence length="213" mass="23650">MAASTEGGLPTSALFVINLLCVVPCVVLKVPQLWSLYASKSARGVSLPSVILELISYTIFAVYMFVHSLPLMQYAEYLFLIVQVWVVILMMLHYMDQVHFSLLPYSALYFIAVWIVGSGLTPNWFVALLLTLSTPISASGMIVQILAIYRIKDSGSVSFSSWFISWATGFLRLITFIVAGDMLVVSSYVVTNSLRAAGCAVIYYYQPSPKKFK</sequence>
<evidence type="ECO:0008006" key="8">
    <source>
        <dbReference type="Google" id="ProtNLM"/>
    </source>
</evidence>
<dbReference type="OrthoDB" id="271506at2759"/>
<evidence type="ECO:0000256" key="1">
    <source>
        <dbReference type="ARBA" id="ARBA00004141"/>
    </source>
</evidence>
<evidence type="ECO:0000313" key="7">
    <source>
        <dbReference type="Proteomes" id="UP000887568"/>
    </source>
</evidence>
<name>A0A913ZYY8_PATMI</name>
<dbReference type="SMART" id="SM00679">
    <property type="entry name" value="CTNS"/>
    <property type="match status" value="2"/>
</dbReference>
<evidence type="ECO:0000313" key="6">
    <source>
        <dbReference type="EnsemblMetazoa" id="XP_038056782.1"/>
    </source>
</evidence>